<accession>A0A0M6XXY4</accession>
<proteinExistence type="predicted"/>
<dbReference type="NCBIfam" id="NF004633">
    <property type="entry name" value="PRK05978.1"/>
    <property type="match status" value="1"/>
</dbReference>
<protein>
    <recommendedName>
        <fullName evidence="4">DUF983 domain-containing protein</fullName>
    </recommendedName>
</protein>
<dbReference type="Proteomes" id="UP000048926">
    <property type="component" value="Unassembled WGS sequence"/>
</dbReference>
<feature type="transmembrane region" description="Helical" evidence="1">
    <location>
        <begin position="99"/>
        <end position="118"/>
    </location>
</feature>
<reference evidence="3" key="1">
    <citation type="submission" date="2015-07" db="EMBL/GenBank/DDBJ databases">
        <authorList>
            <person name="Rodrigo-Torres Lidia"/>
            <person name="Arahal R.David."/>
        </authorList>
    </citation>
    <scope>NUCLEOTIDE SEQUENCE [LARGE SCALE GENOMIC DNA]</scope>
    <source>
        <strain evidence="3">CECT 4801</strain>
    </source>
</reference>
<dbReference type="AlphaFoldDB" id="A0A0M6XXY4"/>
<sequence>MTVRYELHDKLETPETASEKPRRNVLQAMLRGAGNRCMNCGKGKVFDGFLQPHYACSVCGEEFHHHRADDAPPYFTITIVGHIIVPGLLAVEVLWHPALWIHMSLWVPLTLILSLSLLRPIKGALIGLQWALYMHGFDPDAEDDTPPIPVPSERVT</sequence>
<dbReference type="RefSeq" id="WP_023004050.1">
    <property type="nucleotide sequence ID" value="NZ_CP045622.1"/>
</dbReference>
<dbReference type="Pfam" id="PF06170">
    <property type="entry name" value="DUF983"/>
    <property type="match status" value="1"/>
</dbReference>
<keyword evidence="1" id="KW-1133">Transmembrane helix</keyword>
<evidence type="ECO:0000313" key="2">
    <source>
        <dbReference type="EMBL" id="CTQ41866.1"/>
    </source>
</evidence>
<dbReference type="EMBL" id="CXST01000001">
    <property type="protein sequence ID" value="CTQ41866.1"/>
    <property type="molecule type" value="Genomic_DNA"/>
</dbReference>
<evidence type="ECO:0000313" key="3">
    <source>
        <dbReference type="Proteomes" id="UP000048926"/>
    </source>
</evidence>
<evidence type="ECO:0008006" key="4">
    <source>
        <dbReference type="Google" id="ProtNLM"/>
    </source>
</evidence>
<keyword evidence="3" id="KW-1185">Reference proteome</keyword>
<dbReference type="InterPro" id="IPR009325">
    <property type="entry name" value="DUF983"/>
</dbReference>
<evidence type="ECO:0000256" key="1">
    <source>
        <dbReference type="SAM" id="Phobius"/>
    </source>
</evidence>
<feature type="transmembrane region" description="Helical" evidence="1">
    <location>
        <begin position="74"/>
        <end position="93"/>
    </location>
</feature>
<gene>
    <name evidence="2" type="ORF">LAL4801_00286</name>
</gene>
<organism evidence="2 3">
    <name type="scientific">Roseibium aggregatum</name>
    <dbReference type="NCBI Taxonomy" id="187304"/>
    <lineage>
        <taxon>Bacteria</taxon>
        <taxon>Pseudomonadati</taxon>
        <taxon>Pseudomonadota</taxon>
        <taxon>Alphaproteobacteria</taxon>
        <taxon>Hyphomicrobiales</taxon>
        <taxon>Stappiaceae</taxon>
        <taxon>Roseibium</taxon>
    </lineage>
</organism>
<keyword evidence="1" id="KW-0472">Membrane</keyword>
<dbReference type="STRING" id="187304.B0E33_00235"/>
<keyword evidence="1" id="KW-0812">Transmembrane</keyword>
<name>A0A0M6XXY4_9HYPH</name>